<name>A0A5S5CY58_9SPHI</name>
<evidence type="ECO:0000259" key="2">
    <source>
        <dbReference type="Pfam" id="PF13386"/>
    </source>
</evidence>
<dbReference type="Proteomes" id="UP000325105">
    <property type="component" value="Unassembled WGS sequence"/>
</dbReference>
<feature type="transmembrane region" description="Helical" evidence="1">
    <location>
        <begin position="157"/>
        <end position="178"/>
    </location>
</feature>
<dbReference type="PANTHER" id="PTHR42208">
    <property type="entry name" value="HEAVY METAL TRANSPORTER-RELATED"/>
    <property type="match status" value="1"/>
</dbReference>
<feature type="domain" description="Urease accessory protein UreH-like transmembrane" evidence="2">
    <location>
        <begin position="7"/>
        <end position="204"/>
    </location>
</feature>
<keyword evidence="1" id="KW-0812">Transmembrane</keyword>
<evidence type="ECO:0000256" key="1">
    <source>
        <dbReference type="SAM" id="Phobius"/>
    </source>
</evidence>
<accession>A0A5S5CY58</accession>
<dbReference type="OrthoDB" id="594443at2"/>
<keyword evidence="4" id="KW-1185">Reference proteome</keyword>
<feature type="transmembrane region" description="Helical" evidence="1">
    <location>
        <begin position="6"/>
        <end position="30"/>
    </location>
</feature>
<organism evidence="3 4">
    <name type="scientific">Sphingobacterium allocomposti</name>
    <dbReference type="NCBI Taxonomy" id="415956"/>
    <lineage>
        <taxon>Bacteria</taxon>
        <taxon>Pseudomonadati</taxon>
        <taxon>Bacteroidota</taxon>
        <taxon>Sphingobacteriia</taxon>
        <taxon>Sphingobacteriales</taxon>
        <taxon>Sphingobacteriaceae</taxon>
        <taxon>Sphingobacterium</taxon>
    </lineage>
</organism>
<comment type="caution">
    <text evidence="3">The sequence shown here is derived from an EMBL/GenBank/DDBJ whole genome shotgun (WGS) entry which is preliminary data.</text>
</comment>
<protein>
    <recommendedName>
        <fullName evidence="2">Urease accessory protein UreH-like transmembrane domain-containing protein</fullName>
    </recommendedName>
</protein>
<dbReference type="InterPro" id="IPR039447">
    <property type="entry name" value="UreH-like_TM_dom"/>
</dbReference>
<feature type="transmembrane region" description="Helical" evidence="1">
    <location>
        <begin position="79"/>
        <end position="100"/>
    </location>
</feature>
<feature type="transmembrane region" description="Helical" evidence="1">
    <location>
        <begin position="51"/>
        <end position="73"/>
    </location>
</feature>
<dbReference type="EMBL" id="VNHX01000030">
    <property type="protein sequence ID" value="TYP88710.1"/>
    <property type="molecule type" value="Genomic_DNA"/>
</dbReference>
<reference evidence="3 4" key="1">
    <citation type="submission" date="2019-07" db="EMBL/GenBank/DDBJ databases">
        <title>Genomic Encyclopedia of Archaeal and Bacterial Type Strains, Phase II (KMG-II): from individual species to whole genera.</title>
        <authorList>
            <person name="Goeker M."/>
        </authorList>
    </citation>
    <scope>NUCLEOTIDE SEQUENCE [LARGE SCALE GENOMIC DNA]</scope>
    <source>
        <strain evidence="3 4">DSM 18850</strain>
    </source>
</reference>
<feature type="transmembrane region" description="Helical" evidence="1">
    <location>
        <begin position="120"/>
        <end position="145"/>
    </location>
</feature>
<keyword evidence="1" id="KW-1133">Transmembrane helix</keyword>
<proteinExistence type="predicted"/>
<dbReference type="AlphaFoldDB" id="A0A5S5CY58"/>
<dbReference type="PANTHER" id="PTHR42208:SF1">
    <property type="entry name" value="HEAVY METAL TRANSPORTER"/>
    <property type="match status" value="1"/>
</dbReference>
<evidence type="ECO:0000313" key="4">
    <source>
        <dbReference type="Proteomes" id="UP000325105"/>
    </source>
</evidence>
<dbReference type="Pfam" id="PF13386">
    <property type="entry name" value="DsbD_2"/>
    <property type="match status" value="1"/>
</dbReference>
<sequence>MTYNHLAFFMGLFGSLHCAVMCGPLLLTFNGRTGLSWHSLGNSLLYQSGRILTYGIFGFFLSLFGRMATVQGWQQGLSLAVGVLLIAFALSAFSGTKAGWGNSFYTQALKRAVSFMGQWFGRPGGAVVVGMLNGFLPCGMVYMALASAMSSASPAQGFLFMVLFGLGTLPLLLFFSFIGTMPTALRKQRFGRIVPFLYLLMGVWFILRGANLDIPYLSPLLYVEGAIRCS</sequence>
<gene>
    <name evidence="3" type="ORF">BC792_13011</name>
</gene>
<keyword evidence="1" id="KW-0472">Membrane</keyword>
<evidence type="ECO:0000313" key="3">
    <source>
        <dbReference type="EMBL" id="TYP88710.1"/>
    </source>
</evidence>
<feature type="transmembrane region" description="Helical" evidence="1">
    <location>
        <begin position="190"/>
        <end position="207"/>
    </location>
</feature>